<dbReference type="AlphaFoldDB" id="A0A816ETA0"/>
<evidence type="ECO:0000313" key="2">
    <source>
        <dbReference type="Proteomes" id="UP000663828"/>
    </source>
</evidence>
<accession>A0A816ETA0</accession>
<protein>
    <submittedName>
        <fullName evidence="1">Uncharacterized protein</fullName>
    </submittedName>
</protein>
<organism evidence="1 2">
    <name type="scientific">Adineta ricciae</name>
    <name type="common">Rotifer</name>
    <dbReference type="NCBI Taxonomy" id="249248"/>
    <lineage>
        <taxon>Eukaryota</taxon>
        <taxon>Metazoa</taxon>
        <taxon>Spiralia</taxon>
        <taxon>Gnathifera</taxon>
        <taxon>Rotifera</taxon>
        <taxon>Eurotatoria</taxon>
        <taxon>Bdelloidea</taxon>
        <taxon>Adinetida</taxon>
        <taxon>Adinetidae</taxon>
        <taxon>Adineta</taxon>
    </lineage>
</organism>
<evidence type="ECO:0000313" key="1">
    <source>
        <dbReference type="EMBL" id="CAF1651626.1"/>
    </source>
</evidence>
<reference evidence="1" key="1">
    <citation type="submission" date="2021-02" db="EMBL/GenBank/DDBJ databases">
        <authorList>
            <person name="Nowell W R."/>
        </authorList>
    </citation>
    <scope>NUCLEOTIDE SEQUENCE</scope>
</reference>
<sequence length="225" mass="26165">MSDRSCPCDARLNRSTAVRSLGSPFFRVFMSIRTMKTLKSTTKVCNICRHLYSKWRRENPEFSSMVNIMDGDDSEIEAIDRLLAIMFDLPDKRTVSRVISSVRQTLMVSFTPFNLGFGHVTRPRIIDQHTTTISRQLMCGDGKDTAILVLDGTYIYIQKSQNNCIPAKVFQYSQETISTETNDNRISDWLYRGMCWSFPLRFLQQRRFDNQERFSRKHGQDLGMD</sequence>
<dbReference type="EMBL" id="CAJNOR010010164">
    <property type="protein sequence ID" value="CAF1651626.1"/>
    <property type="molecule type" value="Genomic_DNA"/>
</dbReference>
<dbReference type="Proteomes" id="UP000663828">
    <property type="component" value="Unassembled WGS sequence"/>
</dbReference>
<keyword evidence="2" id="KW-1185">Reference proteome</keyword>
<name>A0A816ETA0_ADIRI</name>
<proteinExistence type="predicted"/>
<gene>
    <name evidence="1" type="ORF">XAT740_LOCUS55087</name>
</gene>
<comment type="caution">
    <text evidence="1">The sequence shown here is derived from an EMBL/GenBank/DDBJ whole genome shotgun (WGS) entry which is preliminary data.</text>
</comment>